<sequence>MQPLLLLAALSCLMAAQLAAATRDSFSTSRALLARLDEVATPVNLTRQQFVQATWALQDVTCAGVYATAKDKNFNNTLALAVTRDFMDVLNAAGWPAAALSVRVVRQPCKDITYNNKTYASFRAGVRFNSTTDTQVRDDMWAAVASSSPCTGGYNTTLYKNVAALFAKHKLKVSQNNSTRTNMFYPGPLGPNKIGPNWVEYAGPCLPKPKPIIKAPVVNVPVGSTSCDPAAVQALADGVKGQVTSGMVAAEAGLVYVEVIDCKPAGTGRRLLASNITVTLSITISPLVETPAQVENATRALYAAITNQPSASLPAGASLDTVLQLLNKNLQEGGAETLLADVQQAIVDQGLATVFNASLTNVTEIAGAAQAITCPNPPAIQGADWTRCLGQIPGFECAVACTNGGTVAATCTTAGTWSWNAGTACPPAPQPVVPCTGVPSTSPENAAWPSSGCTNQTQCTATCSGDTTGTPFAVCDTTTGRWSAPSGVCTPIRCLGVPLAGVANANWATNCPTTVGSTCTATCFGAGQATTATCTRIAGTTTADWAVTTTGSCAAAFAANAKCGDTNGDAAGQPAFVCGSGFVAKASASGSSIAGLDAAAAQGVCCDAIYPADATCATAWTAACSIGTQLNPTGQVNGLVIGSTAAQSICCREA</sequence>
<accession>A0A383V6U2</accession>
<dbReference type="EMBL" id="FNXT01000054">
    <property type="protein sequence ID" value="SZX60304.1"/>
    <property type="molecule type" value="Genomic_DNA"/>
</dbReference>
<keyword evidence="3" id="KW-1185">Reference proteome</keyword>
<reference evidence="2 3" key="1">
    <citation type="submission" date="2016-10" db="EMBL/GenBank/DDBJ databases">
        <authorList>
            <person name="Cai Z."/>
        </authorList>
    </citation>
    <scope>NUCLEOTIDE SEQUENCE [LARGE SCALE GENOMIC DNA]</scope>
</reference>
<feature type="non-terminal residue" evidence="2">
    <location>
        <position position="654"/>
    </location>
</feature>
<evidence type="ECO:0000256" key="1">
    <source>
        <dbReference type="SAM" id="SignalP"/>
    </source>
</evidence>
<gene>
    <name evidence="2" type="ORF">BQ4739_LOCUS863</name>
</gene>
<feature type="chain" id="PRO_5016938057" evidence="1">
    <location>
        <begin position="22"/>
        <end position="654"/>
    </location>
</feature>
<protein>
    <submittedName>
        <fullName evidence="2">Uncharacterized protein</fullName>
    </submittedName>
</protein>
<name>A0A383V6U2_TETOB</name>
<dbReference type="Proteomes" id="UP000256970">
    <property type="component" value="Unassembled WGS sequence"/>
</dbReference>
<keyword evidence="1" id="KW-0732">Signal</keyword>
<dbReference type="STRING" id="3088.A0A383V6U2"/>
<dbReference type="AlphaFoldDB" id="A0A383V6U2"/>
<evidence type="ECO:0000313" key="2">
    <source>
        <dbReference type="EMBL" id="SZX60304.1"/>
    </source>
</evidence>
<feature type="signal peptide" evidence="1">
    <location>
        <begin position="1"/>
        <end position="21"/>
    </location>
</feature>
<organism evidence="2 3">
    <name type="scientific">Tetradesmus obliquus</name>
    <name type="common">Green alga</name>
    <name type="synonym">Acutodesmus obliquus</name>
    <dbReference type="NCBI Taxonomy" id="3088"/>
    <lineage>
        <taxon>Eukaryota</taxon>
        <taxon>Viridiplantae</taxon>
        <taxon>Chlorophyta</taxon>
        <taxon>core chlorophytes</taxon>
        <taxon>Chlorophyceae</taxon>
        <taxon>CS clade</taxon>
        <taxon>Sphaeropleales</taxon>
        <taxon>Scenedesmaceae</taxon>
        <taxon>Tetradesmus</taxon>
    </lineage>
</organism>
<proteinExistence type="predicted"/>
<evidence type="ECO:0000313" key="3">
    <source>
        <dbReference type="Proteomes" id="UP000256970"/>
    </source>
</evidence>